<dbReference type="GO" id="GO:0008914">
    <property type="term" value="F:leucyl-tRNA--protein transferase activity"/>
    <property type="evidence" value="ECO:0007669"/>
    <property type="project" value="UniProtKB-UniRule"/>
</dbReference>
<comment type="catalytic activity">
    <reaction evidence="4">
        <text>N-terminal L-arginyl-[protein] + L-leucyl-tRNA(Leu) = N-terminal L-leucyl-L-arginyl-[protein] + tRNA(Leu) + H(+)</text>
        <dbReference type="Rhea" id="RHEA:50416"/>
        <dbReference type="Rhea" id="RHEA-COMP:9613"/>
        <dbReference type="Rhea" id="RHEA-COMP:9622"/>
        <dbReference type="Rhea" id="RHEA-COMP:12672"/>
        <dbReference type="Rhea" id="RHEA-COMP:12673"/>
        <dbReference type="ChEBI" id="CHEBI:15378"/>
        <dbReference type="ChEBI" id="CHEBI:64719"/>
        <dbReference type="ChEBI" id="CHEBI:78442"/>
        <dbReference type="ChEBI" id="CHEBI:78494"/>
        <dbReference type="ChEBI" id="CHEBI:133044"/>
        <dbReference type="EC" id="2.3.2.6"/>
    </reaction>
</comment>
<dbReference type="PANTHER" id="PTHR30098">
    <property type="entry name" value="LEUCYL/PHENYLALANYL-TRNA--PROTEIN TRANSFERASE"/>
    <property type="match status" value="1"/>
</dbReference>
<dbReference type="PANTHER" id="PTHR30098:SF2">
    <property type="entry name" value="LEUCYL_PHENYLALANYL-TRNA--PROTEIN TRANSFERASE"/>
    <property type="match status" value="1"/>
</dbReference>
<dbReference type="Gene3D" id="3.30.70.3550">
    <property type="entry name" value="Leucyl/phenylalanyl-tRNA-protein transferase, N-terminal domain"/>
    <property type="match status" value="1"/>
</dbReference>
<keyword evidence="3 4" id="KW-0012">Acyltransferase</keyword>
<comment type="similarity">
    <text evidence="4">Belongs to the L/F-transferase family.</text>
</comment>
<dbReference type="GO" id="GO:0005737">
    <property type="term" value="C:cytoplasm"/>
    <property type="evidence" value="ECO:0007669"/>
    <property type="project" value="UniProtKB-SubCell"/>
</dbReference>
<dbReference type="AlphaFoldDB" id="A0A058ZJG6"/>
<accession>A0A058ZJG6</accession>
<comment type="subcellular location">
    <subcellularLocation>
        <location evidence="4">Cytoplasm</location>
    </subcellularLocation>
</comment>
<evidence type="ECO:0000256" key="3">
    <source>
        <dbReference type="ARBA" id="ARBA00023315"/>
    </source>
</evidence>
<comment type="catalytic activity">
    <reaction evidence="4">
        <text>N-terminal L-lysyl-[protein] + L-leucyl-tRNA(Leu) = N-terminal L-leucyl-L-lysyl-[protein] + tRNA(Leu) + H(+)</text>
        <dbReference type="Rhea" id="RHEA:12340"/>
        <dbReference type="Rhea" id="RHEA-COMP:9613"/>
        <dbReference type="Rhea" id="RHEA-COMP:9622"/>
        <dbReference type="Rhea" id="RHEA-COMP:12670"/>
        <dbReference type="Rhea" id="RHEA-COMP:12671"/>
        <dbReference type="ChEBI" id="CHEBI:15378"/>
        <dbReference type="ChEBI" id="CHEBI:65249"/>
        <dbReference type="ChEBI" id="CHEBI:78442"/>
        <dbReference type="ChEBI" id="CHEBI:78494"/>
        <dbReference type="ChEBI" id="CHEBI:133043"/>
        <dbReference type="EC" id="2.3.2.6"/>
    </reaction>
</comment>
<dbReference type="HAMAP" id="MF_00688">
    <property type="entry name" value="Leu_Phe_trans"/>
    <property type="match status" value="1"/>
</dbReference>
<dbReference type="Pfam" id="PF03588">
    <property type="entry name" value="Leu_Phe_trans"/>
    <property type="match status" value="1"/>
</dbReference>
<dbReference type="eggNOG" id="COG2360">
    <property type="taxonomic scope" value="Bacteria"/>
</dbReference>
<dbReference type="FunFam" id="3.40.630.70:FF:000001">
    <property type="entry name" value="Leucyl/phenylalanyl-tRNA--protein transferase"/>
    <property type="match status" value="1"/>
</dbReference>
<dbReference type="GO" id="GO:0030163">
    <property type="term" value="P:protein catabolic process"/>
    <property type="evidence" value="ECO:0007669"/>
    <property type="project" value="UniProtKB-UniRule"/>
</dbReference>
<dbReference type="SUPFAM" id="SSF55729">
    <property type="entry name" value="Acyl-CoA N-acyltransferases (Nat)"/>
    <property type="match status" value="1"/>
</dbReference>
<organism evidence="5 6">
    <name type="scientific">Actibacterium atlanticum</name>
    <dbReference type="NCBI Taxonomy" id="1461693"/>
    <lineage>
        <taxon>Bacteria</taxon>
        <taxon>Pseudomonadati</taxon>
        <taxon>Pseudomonadota</taxon>
        <taxon>Alphaproteobacteria</taxon>
        <taxon>Rhodobacterales</taxon>
        <taxon>Roseobacteraceae</taxon>
        <taxon>Actibacterium</taxon>
    </lineage>
</organism>
<dbReference type="InterPro" id="IPR042221">
    <property type="entry name" value="Leu/Phe-tRNA_Trfase_N"/>
</dbReference>
<dbReference type="PATRIC" id="fig|1461693.3.peg.2085"/>
<keyword evidence="2 4" id="KW-0808">Transferase</keyword>
<comment type="catalytic activity">
    <reaction evidence="4">
        <text>L-phenylalanyl-tRNA(Phe) + an N-terminal L-alpha-aminoacyl-[protein] = an N-terminal L-phenylalanyl-L-alpha-aminoacyl-[protein] + tRNA(Phe)</text>
        <dbReference type="Rhea" id="RHEA:43632"/>
        <dbReference type="Rhea" id="RHEA-COMP:9668"/>
        <dbReference type="Rhea" id="RHEA-COMP:9699"/>
        <dbReference type="Rhea" id="RHEA-COMP:10636"/>
        <dbReference type="Rhea" id="RHEA-COMP:10637"/>
        <dbReference type="ChEBI" id="CHEBI:78442"/>
        <dbReference type="ChEBI" id="CHEBI:78531"/>
        <dbReference type="ChEBI" id="CHEBI:78597"/>
        <dbReference type="ChEBI" id="CHEBI:83561"/>
        <dbReference type="EC" id="2.3.2.6"/>
    </reaction>
</comment>
<keyword evidence="6" id="KW-1185">Reference proteome</keyword>
<dbReference type="EC" id="2.3.2.6" evidence="4"/>
<comment type="caution">
    <text evidence="5">The sequence shown here is derived from an EMBL/GenBank/DDBJ whole genome shotgun (WGS) entry which is preliminary data.</text>
</comment>
<evidence type="ECO:0000256" key="4">
    <source>
        <dbReference type="HAMAP-Rule" id="MF_00688"/>
    </source>
</evidence>
<keyword evidence="1 4" id="KW-0963">Cytoplasm</keyword>
<evidence type="ECO:0000256" key="1">
    <source>
        <dbReference type="ARBA" id="ARBA00022490"/>
    </source>
</evidence>
<evidence type="ECO:0000256" key="2">
    <source>
        <dbReference type="ARBA" id="ARBA00022679"/>
    </source>
</evidence>
<evidence type="ECO:0000313" key="5">
    <source>
        <dbReference type="EMBL" id="KCV81729.1"/>
    </source>
</evidence>
<dbReference type="InterPro" id="IPR042203">
    <property type="entry name" value="Leu/Phe-tRNA_Trfase_C"/>
</dbReference>
<dbReference type="EMBL" id="AQQY01000006">
    <property type="protein sequence ID" value="KCV81729.1"/>
    <property type="molecule type" value="Genomic_DNA"/>
</dbReference>
<protein>
    <recommendedName>
        <fullName evidence="4">Leucyl/phenylalanyl-tRNA--protein transferase</fullName>
        <ecNumber evidence="4">2.3.2.6</ecNumber>
    </recommendedName>
    <alternativeName>
        <fullName evidence="4">L/F-transferase</fullName>
    </alternativeName>
    <alternativeName>
        <fullName evidence="4">Leucyltransferase</fullName>
    </alternativeName>
    <alternativeName>
        <fullName evidence="4">Phenyalanyltransferase</fullName>
    </alternativeName>
</protein>
<dbReference type="STRING" id="1461693.ATO10_10300"/>
<dbReference type="RefSeq" id="WP_035251187.1">
    <property type="nucleotide sequence ID" value="NZ_AQQY01000006.1"/>
</dbReference>
<dbReference type="InterPro" id="IPR004616">
    <property type="entry name" value="Leu/Phe-tRNA_Trfase"/>
</dbReference>
<proteinExistence type="inferred from homology"/>
<sequence>MAQQPLTAELLLHAYSVGIFPMSEHRDDPEVFWVDPLHRGVLPLDGFRISKSLKKAIRRPDYRVAVDTAFSDVVRACADRDETWINETIFDLCGQLHDLGAAHSFELWQDDRLVGGAYGVALGGAFFGESMFSARRDASKIVLAYLVDHLRQAGFTLLDTQFITPHLESLGAIEIPRDDYRAQLAKALELDTDFGAVPVPDAHSLLQRMTQTS</sequence>
<dbReference type="InterPro" id="IPR016181">
    <property type="entry name" value="Acyl_CoA_acyltransferase"/>
</dbReference>
<comment type="function">
    <text evidence="4">Functions in the N-end rule pathway of protein degradation where it conjugates Leu, Phe and, less efficiently, Met from aminoacyl-tRNAs to the N-termini of proteins containing an N-terminal arginine or lysine.</text>
</comment>
<dbReference type="NCBIfam" id="TIGR00667">
    <property type="entry name" value="aat"/>
    <property type="match status" value="1"/>
</dbReference>
<dbReference type="OrthoDB" id="9790282at2"/>
<reference evidence="5 6" key="1">
    <citation type="submission" date="2013-04" db="EMBL/GenBank/DDBJ databases">
        <title>Shimia sp. 22II-S11-Z10 Genome Sequencing.</title>
        <authorList>
            <person name="Lai Q."/>
            <person name="Li G."/>
            <person name="Shao Z."/>
        </authorList>
    </citation>
    <scope>NUCLEOTIDE SEQUENCE [LARGE SCALE GENOMIC DNA]</scope>
    <source>
        <strain evidence="6">22II-S11-Z10</strain>
    </source>
</reference>
<dbReference type="Proteomes" id="UP000024836">
    <property type="component" value="Unassembled WGS sequence"/>
</dbReference>
<gene>
    <name evidence="4 5" type="primary">aat</name>
    <name evidence="5" type="ORF">ATO10_10300</name>
</gene>
<dbReference type="Gene3D" id="3.40.630.70">
    <property type="entry name" value="Leucyl/phenylalanyl-tRNA-protein transferase, C-terminal domain"/>
    <property type="match status" value="1"/>
</dbReference>
<name>A0A058ZJG6_9RHOB</name>
<evidence type="ECO:0000313" key="6">
    <source>
        <dbReference type="Proteomes" id="UP000024836"/>
    </source>
</evidence>